<dbReference type="OrthoDB" id="3222020at2759"/>
<dbReference type="KEGG" id="hir:HETIRDRAFT_387835"/>
<gene>
    <name evidence="1" type="ORF">HETIRDRAFT_387835</name>
</gene>
<accession>W4JY73</accession>
<keyword evidence="2" id="KW-1185">Reference proteome</keyword>
<sequence>MSRLIDVTILTTMPFTPLADWLDSIESLGGGVRASTKCRRPLRRAKCLYKGLQRKVCLRHPTSLPNHFKNHMSIAIRDRTIISRHIAPAVQSLQNAGTLIDSAAREKKPSKTKDFARKVLHGTNQIMPVVEGVAELHPVAKAVVMVFKAVFASSHGLSLIYGPKKSITKLETDKMENDDRIAVAMTLFTLQHLSKLSFMPEDLELALGEAFGKLEK</sequence>
<dbReference type="InParanoid" id="W4JY73"/>
<dbReference type="GeneID" id="20672336"/>
<proteinExistence type="predicted"/>
<organism evidence="1 2">
    <name type="scientific">Heterobasidion irregulare (strain TC 32-1)</name>
    <dbReference type="NCBI Taxonomy" id="747525"/>
    <lineage>
        <taxon>Eukaryota</taxon>
        <taxon>Fungi</taxon>
        <taxon>Dikarya</taxon>
        <taxon>Basidiomycota</taxon>
        <taxon>Agaricomycotina</taxon>
        <taxon>Agaricomycetes</taxon>
        <taxon>Russulales</taxon>
        <taxon>Bondarzewiaceae</taxon>
        <taxon>Heterobasidion</taxon>
        <taxon>Heterobasidion annosum species complex</taxon>
    </lineage>
</organism>
<dbReference type="RefSeq" id="XP_009549823.1">
    <property type="nucleotide sequence ID" value="XM_009551528.1"/>
</dbReference>
<dbReference type="AlphaFoldDB" id="W4JY73"/>
<evidence type="ECO:0000313" key="1">
    <source>
        <dbReference type="EMBL" id="ETW77796.1"/>
    </source>
</evidence>
<dbReference type="HOGENOM" id="CLU_1277759_0_0_1"/>
<reference evidence="1 2" key="1">
    <citation type="journal article" date="2012" name="New Phytol.">
        <title>Insight into trade-off between wood decay and parasitism from the genome of a fungal forest pathogen.</title>
        <authorList>
            <person name="Olson A."/>
            <person name="Aerts A."/>
            <person name="Asiegbu F."/>
            <person name="Belbahri L."/>
            <person name="Bouzid O."/>
            <person name="Broberg A."/>
            <person name="Canback B."/>
            <person name="Coutinho P.M."/>
            <person name="Cullen D."/>
            <person name="Dalman K."/>
            <person name="Deflorio G."/>
            <person name="van Diepen L.T."/>
            <person name="Dunand C."/>
            <person name="Duplessis S."/>
            <person name="Durling M."/>
            <person name="Gonthier P."/>
            <person name="Grimwood J."/>
            <person name="Fossdal C.G."/>
            <person name="Hansson D."/>
            <person name="Henrissat B."/>
            <person name="Hietala A."/>
            <person name="Himmelstrand K."/>
            <person name="Hoffmeister D."/>
            <person name="Hogberg N."/>
            <person name="James T.Y."/>
            <person name="Karlsson M."/>
            <person name="Kohler A."/>
            <person name="Kues U."/>
            <person name="Lee Y.H."/>
            <person name="Lin Y.C."/>
            <person name="Lind M."/>
            <person name="Lindquist E."/>
            <person name="Lombard V."/>
            <person name="Lucas S."/>
            <person name="Lunden K."/>
            <person name="Morin E."/>
            <person name="Murat C."/>
            <person name="Park J."/>
            <person name="Raffaello T."/>
            <person name="Rouze P."/>
            <person name="Salamov A."/>
            <person name="Schmutz J."/>
            <person name="Solheim H."/>
            <person name="Stahlberg J."/>
            <person name="Velez H."/>
            <person name="de Vries R.P."/>
            <person name="Wiebenga A."/>
            <person name="Woodward S."/>
            <person name="Yakovlev I."/>
            <person name="Garbelotto M."/>
            <person name="Martin F."/>
            <person name="Grigoriev I.V."/>
            <person name="Stenlid J."/>
        </authorList>
    </citation>
    <scope>NUCLEOTIDE SEQUENCE [LARGE SCALE GENOMIC DNA]</scope>
    <source>
        <strain evidence="1 2">TC 32-1</strain>
    </source>
</reference>
<evidence type="ECO:0000313" key="2">
    <source>
        <dbReference type="Proteomes" id="UP000030671"/>
    </source>
</evidence>
<dbReference type="EMBL" id="KI925462">
    <property type="protein sequence ID" value="ETW77796.1"/>
    <property type="molecule type" value="Genomic_DNA"/>
</dbReference>
<name>W4JY73_HETIT</name>
<protein>
    <submittedName>
        <fullName evidence="1">Uncharacterized protein</fullName>
    </submittedName>
</protein>
<dbReference type="Proteomes" id="UP000030671">
    <property type="component" value="Unassembled WGS sequence"/>
</dbReference>